<organism evidence="8 9">
    <name type="scientific">Malaciobacter marinus</name>
    <dbReference type="NCBI Taxonomy" id="505249"/>
    <lineage>
        <taxon>Bacteria</taxon>
        <taxon>Pseudomonadati</taxon>
        <taxon>Campylobacterota</taxon>
        <taxon>Epsilonproteobacteria</taxon>
        <taxon>Campylobacterales</taxon>
        <taxon>Arcobacteraceae</taxon>
        <taxon>Malaciobacter</taxon>
    </lineage>
</organism>
<feature type="coiled-coil region" evidence="6">
    <location>
        <begin position="662"/>
        <end position="689"/>
    </location>
</feature>
<dbReference type="PANTHER" id="PTHR43788:SF8">
    <property type="entry name" value="DNA-BINDING PROTEIN SMUBP-2"/>
    <property type="match status" value="1"/>
</dbReference>
<evidence type="ECO:0000259" key="7">
    <source>
        <dbReference type="SMART" id="SM00382"/>
    </source>
</evidence>
<sequence length="1711" mass="199024">MSIELQGVNNLLEYVKKLGELNQRTIFKIEEYKKPTSFEHFLKNKKGIYTNQINSENGDPIWLRIDRLKRNDPPAIEDDELKEWIRVSKDPNTQPQTKDMLVKTLTQKEVDEEISKGIVKEEDVKEPLKLKQQELKLKDVVYRIENLPEVKKKIDNYIQNDWYKWHIKELPIRETIKIYEQFFNIHNTIHHGADEEQVELVWGTGMVRWNCQNHEMNFPLIEKLIDININNTTGAIEITPRIIEQKIQLTPFVHLENRGTDNVVDFVKKFYDESKDILFSPFEEETYEEVLRQAVTHLDSKGRYYPDVSNDLEDRSLPKISSELLITDTWVVYLRPRESTKFIEDVKNFQNILIDKENVETIQSPVRKIVTKQSDTIRQNASIATSSNSSSNNRSNTFVDKQSEELYFPKPYNDAQEQIIKKLNSNNGVVVQGPPGTGKTHTIANIICHYLATGKKILITSEHEPALSVVQEQLPEEIRKLAISILTDESQGNKQLERAINILQSLVTQTNTAFLKNQKKSLEKEVQKLKNEVNVIEAEIRDWSNKQIQSIPNEINDSNLDISAMDLANEVMRDKDRHLWIKDNITFEPKHNPQFTNDDILQLKELRQKIQEKIEYVDGDLFTKDDLPELAQIIAIHNDLKNSNSINEKLKAENIPVMTESISNLNEVLNELQKDINSLLDTQEIMQSNKWIENSLKHELFKDLDDTLKEIINERDTYVRNLIEITDPTDLYVDSIKEALSKLKIGKNPFGLFSFAKKHEKTIINNIKVNGEIPKSNEDWEMVSNYLNFQISIKKFLVKWNHIGQELRLPTINYSFGLLYPELADIRKNIDDVRNIKSNWNNLKNTIIKVFPYGINTNDLFNNSDELKNILNYIDINTSKNELNNQKNQLDDLYDILHSHEEKTISKKIKDFLDNNLGNNSLSTDDIQNQWRELINELIDINSLKSEFSLIREITLKIELSGGLNWAKQLRTVPADEVNDELTPLNWLESWKWKRKESYIKSISGRERSKILFEERDVKEKKLQKVFTELIKINTNIGLKSNVTDLVKSALTKFQDAIRKIGKGTGKRAPRFKKDAQNAMKSCYGGIPCWIMPLWRISETLPSNFDMFDLVIIDEASQSDIRAITAIMRAKKVLVVGDDKQVSPSIIGIKEETLQQIKHNFLREQPNASQLLPGSSIYDLARVIFPSQHIMLTEHFRCVEPIIRFSMQFYTENLIPLRIPKSFERLDPPLIDVYVKGGVREKNYVNYGEVEAIIDEIKKITSTPKYDERTIGVVSLIGAKQAHEIQTRLLTEIGEELYTKHKIFCGDASNFQGKEKDIMFLSMVVGNGQGTAMTKLENEQRFNVALSRARDRMYLYRSIEESDLKNTEDLKLKVIQHFKNPMPNMYENISDGLELCDSDFERDVYKRLDDLGYKVRPQVSIGAYSIDLVVEDNDKRLAIELDGDRYHTAENWLDDWNRQRTLERVGWIFWRCWGSDYLIDPDGCINDLVNKLNFLGIKPVDDKKIDNKYIEHREYNVLNNSSVIKKSLEKDIEEKPVYIPNTEPLKSRISKPVELEVEKLYEESLNNTDIKEIESSKEEAIVATKNESEEVDDDFYINENGIQIFNGAISEPLEVETQAAAQAPEIDYLTDVITDEQLRKKLNEFRDIEISKEYNIDRRCILSPLMIEQFMKYKPVDIDEWYDIPKKLRENIDGDQTIYLEDIFEIIEMGV</sequence>
<comment type="similarity">
    <text evidence="1">Belongs to the DNA2/NAM7 helicase family.</text>
</comment>
<dbReference type="CDD" id="cd18808">
    <property type="entry name" value="SF1_C_Upf1"/>
    <property type="match status" value="1"/>
</dbReference>
<comment type="caution">
    <text evidence="8">The sequence shown here is derived from an EMBL/GenBank/DDBJ whole genome shotgun (WGS) entry which is preliminary data.</text>
</comment>
<name>A0AB36ZUJ7_9BACT</name>
<gene>
    <name evidence="8" type="ORF">B0F89_13033</name>
</gene>
<dbReference type="RefSeq" id="WP_165786232.1">
    <property type="nucleotide sequence ID" value="NZ_PTIW01000030.1"/>
</dbReference>
<dbReference type="SMART" id="SM00382">
    <property type="entry name" value="AAA"/>
    <property type="match status" value="1"/>
</dbReference>
<reference evidence="8 9" key="1">
    <citation type="submission" date="2018-02" db="EMBL/GenBank/DDBJ databases">
        <title>Subsurface microbial communities from deep shales in Ohio and West Virginia, USA.</title>
        <authorList>
            <person name="Wrighton K."/>
        </authorList>
    </citation>
    <scope>NUCLEOTIDE SEQUENCE [LARGE SCALE GENOMIC DNA]</scope>
    <source>
        <strain evidence="8 9">MARC-MIP3H16</strain>
    </source>
</reference>
<dbReference type="SUPFAM" id="SSF52540">
    <property type="entry name" value="P-loop containing nucleoside triphosphate hydrolases"/>
    <property type="match status" value="1"/>
</dbReference>
<dbReference type="InterPro" id="IPR047187">
    <property type="entry name" value="SF1_C_Upf1"/>
</dbReference>
<dbReference type="InterPro" id="IPR049468">
    <property type="entry name" value="Restrct_endonuc-II-like_dom"/>
</dbReference>
<dbReference type="Proteomes" id="UP000239861">
    <property type="component" value="Unassembled WGS sequence"/>
</dbReference>
<dbReference type="GO" id="GO:0005524">
    <property type="term" value="F:ATP binding"/>
    <property type="evidence" value="ECO:0007669"/>
    <property type="project" value="UniProtKB-KW"/>
</dbReference>
<dbReference type="Pfam" id="PF13087">
    <property type="entry name" value="AAA_12"/>
    <property type="match status" value="1"/>
</dbReference>
<dbReference type="InterPro" id="IPR041679">
    <property type="entry name" value="DNA2/NAM7-like_C"/>
</dbReference>
<evidence type="ECO:0000313" key="8">
    <source>
        <dbReference type="EMBL" id="PPK59877.1"/>
    </source>
</evidence>
<dbReference type="GO" id="GO:0016787">
    <property type="term" value="F:hydrolase activity"/>
    <property type="evidence" value="ECO:0007669"/>
    <property type="project" value="UniProtKB-KW"/>
</dbReference>
<protein>
    <submittedName>
        <fullName evidence="8">Superfamily I DNA and/or RNA helicase</fullName>
    </submittedName>
</protein>
<keyword evidence="2" id="KW-0547">Nucleotide-binding</keyword>
<feature type="coiled-coil region" evidence="6">
    <location>
        <begin position="876"/>
        <end position="903"/>
    </location>
</feature>
<evidence type="ECO:0000313" key="9">
    <source>
        <dbReference type="Proteomes" id="UP000239861"/>
    </source>
</evidence>
<dbReference type="InterPro" id="IPR041677">
    <property type="entry name" value="DNA2/NAM7_AAA_11"/>
</dbReference>
<dbReference type="GO" id="GO:0043139">
    <property type="term" value="F:5'-3' DNA helicase activity"/>
    <property type="evidence" value="ECO:0007669"/>
    <property type="project" value="TreeGrafter"/>
</dbReference>
<keyword evidence="3" id="KW-0378">Hydrolase</keyword>
<evidence type="ECO:0000256" key="5">
    <source>
        <dbReference type="ARBA" id="ARBA00022840"/>
    </source>
</evidence>
<evidence type="ECO:0000256" key="3">
    <source>
        <dbReference type="ARBA" id="ARBA00022801"/>
    </source>
</evidence>
<dbReference type="InterPro" id="IPR027417">
    <property type="entry name" value="P-loop_NTPase"/>
</dbReference>
<dbReference type="InterPro" id="IPR050534">
    <property type="entry name" value="Coronavir_polyprotein_1ab"/>
</dbReference>
<feature type="domain" description="AAA+ ATPase" evidence="7">
    <location>
        <begin position="425"/>
        <end position="656"/>
    </location>
</feature>
<feature type="coiled-coil region" evidence="6">
    <location>
        <begin position="512"/>
        <end position="546"/>
    </location>
</feature>
<keyword evidence="5" id="KW-0067">ATP-binding</keyword>
<keyword evidence="4 8" id="KW-0347">Helicase</keyword>
<dbReference type="InterPro" id="IPR003593">
    <property type="entry name" value="AAA+_ATPase"/>
</dbReference>
<dbReference type="Pfam" id="PF13086">
    <property type="entry name" value="AAA_11"/>
    <property type="match status" value="2"/>
</dbReference>
<evidence type="ECO:0000256" key="2">
    <source>
        <dbReference type="ARBA" id="ARBA00022741"/>
    </source>
</evidence>
<proteinExistence type="inferred from homology"/>
<accession>A0AB36ZUJ7</accession>
<evidence type="ECO:0000256" key="4">
    <source>
        <dbReference type="ARBA" id="ARBA00022806"/>
    </source>
</evidence>
<keyword evidence="6" id="KW-0175">Coiled coil</keyword>
<evidence type="ECO:0000256" key="6">
    <source>
        <dbReference type="SAM" id="Coils"/>
    </source>
</evidence>
<dbReference type="Gene3D" id="3.40.50.300">
    <property type="entry name" value="P-loop containing nucleotide triphosphate hydrolases"/>
    <property type="match status" value="3"/>
</dbReference>
<dbReference type="InterPro" id="IPR011335">
    <property type="entry name" value="Restrct_endonuc-II-like"/>
</dbReference>
<dbReference type="PANTHER" id="PTHR43788">
    <property type="entry name" value="DNA2/NAM7 HELICASE FAMILY MEMBER"/>
    <property type="match status" value="1"/>
</dbReference>
<dbReference type="EMBL" id="PTIW01000030">
    <property type="protein sequence ID" value="PPK59877.1"/>
    <property type="molecule type" value="Genomic_DNA"/>
</dbReference>
<dbReference type="SUPFAM" id="SSF52980">
    <property type="entry name" value="Restriction endonuclease-like"/>
    <property type="match status" value="1"/>
</dbReference>
<dbReference type="Pfam" id="PF18741">
    <property type="entry name" value="MTES_1575"/>
    <property type="match status" value="1"/>
</dbReference>
<dbReference type="Gene3D" id="3.40.960.10">
    <property type="entry name" value="VSR Endonuclease"/>
    <property type="match status" value="1"/>
</dbReference>
<evidence type="ECO:0000256" key="1">
    <source>
        <dbReference type="ARBA" id="ARBA00007913"/>
    </source>
</evidence>